<feature type="transmembrane region" description="Helical" evidence="1">
    <location>
        <begin position="144"/>
        <end position="170"/>
    </location>
</feature>
<dbReference type="AlphaFoldDB" id="A0A1F6UI54"/>
<protein>
    <recommendedName>
        <fullName evidence="4">DUF2975 domain-containing protein</fullName>
    </recommendedName>
</protein>
<evidence type="ECO:0008006" key="4">
    <source>
        <dbReference type="Google" id="ProtNLM"/>
    </source>
</evidence>
<accession>A0A1F6UI54</accession>
<dbReference type="EMBL" id="MFSV01000152">
    <property type="protein sequence ID" value="OGI57059.1"/>
    <property type="molecule type" value="Genomic_DNA"/>
</dbReference>
<keyword evidence="1" id="KW-0812">Transmembrane</keyword>
<feature type="transmembrane region" description="Helical" evidence="1">
    <location>
        <begin position="20"/>
        <end position="40"/>
    </location>
</feature>
<evidence type="ECO:0000313" key="2">
    <source>
        <dbReference type="EMBL" id="OGI57059.1"/>
    </source>
</evidence>
<proteinExistence type="predicted"/>
<evidence type="ECO:0000256" key="1">
    <source>
        <dbReference type="SAM" id="Phobius"/>
    </source>
</evidence>
<keyword evidence="1" id="KW-1133">Transmembrane helix</keyword>
<feature type="transmembrane region" description="Helical" evidence="1">
    <location>
        <begin position="104"/>
        <end position="124"/>
    </location>
</feature>
<comment type="caution">
    <text evidence="2">The sequence shown here is derived from an EMBL/GenBank/DDBJ whole genome shotgun (WGS) entry which is preliminary data.</text>
</comment>
<keyword evidence="1" id="KW-0472">Membrane</keyword>
<evidence type="ECO:0000313" key="3">
    <source>
        <dbReference type="Proteomes" id="UP000177950"/>
    </source>
</evidence>
<dbReference type="Proteomes" id="UP000177950">
    <property type="component" value="Unassembled WGS sequence"/>
</dbReference>
<reference evidence="2 3" key="1">
    <citation type="journal article" date="2016" name="Nat. Commun.">
        <title>Thousands of microbial genomes shed light on interconnected biogeochemical processes in an aquifer system.</title>
        <authorList>
            <person name="Anantharaman K."/>
            <person name="Brown C.T."/>
            <person name="Hug L.A."/>
            <person name="Sharon I."/>
            <person name="Castelle C.J."/>
            <person name="Probst A.J."/>
            <person name="Thomas B.C."/>
            <person name="Singh A."/>
            <person name="Wilkins M.J."/>
            <person name="Karaoz U."/>
            <person name="Brodie E.L."/>
            <person name="Williams K.H."/>
            <person name="Hubbard S.S."/>
            <person name="Banfield J.F."/>
        </authorList>
    </citation>
    <scope>NUCLEOTIDE SEQUENCE [LARGE SCALE GENOMIC DNA]</scope>
</reference>
<name>A0A1F6UI54_9PROT</name>
<organism evidence="2 3">
    <name type="scientific">Candidatus Muproteobacteria bacterium RBG_19FT_COMBO_61_10</name>
    <dbReference type="NCBI Taxonomy" id="1817761"/>
    <lineage>
        <taxon>Bacteria</taxon>
        <taxon>Pseudomonadati</taxon>
        <taxon>Pseudomonadota</taxon>
        <taxon>Candidatus Muproteobacteria</taxon>
    </lineage>
</organism>
<feature type="transmembrane region" description="Helical" evidence="1">
    <location>
        <begin position="52"/>
        <end position="75"/>
    </location>
</feature>
<sequence>MRPLLKQLESAAFVHRLVSITLRAVAALVILFSLVGFFKVGKVIFELPPSGILGGIFFQVCFILAIYSVVHAIIIRARDIENLDKEVHSVFPVLTLLIKLTGEAVAFFVALVAIGGGVYVWFTGRSVATIMNPLPVFLPSFGDATFMGGIEFMVGGVLTAIASLIAMYALSETIGLLSRLEAS</sequence>
<gene>
    <name evidence="2" type="ORF">A2V58_03870</name>
</gene>